<dbReference type="Pfam" id="PF04909">
    <property type="entry name" value="Amidohydro_2"/>
    <property type="match status" value="1"/>
</dbReference>
<evidence type="ECO:0000256" key="5">
    <source>
        <dbReference type="ARBA" id="ARBA00038889"/>
    </source>
</evidence>
<dbReference type="Proteomes" id="UP000517694">
    <property type="component" value="Unassembled WGS sequence"/>
</dbReference>
<proteinExistence type="predicted"/>
<dbReference type="AlphaFoldDB" id="A0A7X1I6X8"/>
<evidence type="ECO:0000256" key="4">
    <source>
        <dbReference type="ARBA" id="ARBA00036832"/>
    </source>
</evidence>
<dbReference type="InterPro" id="IPR032465">
    <property type="entry name" value="ACMSD"/>
</dbReference>
<evidence type="ECO:0000256" key="6">
    <source>
        <dbReference type="SAM" id="MobiDB-lite"/>
    </source>
</evidence>
<keyword evidence="1" id="KW-0479">Metal-binding</keyword>
<dbReference type="PANTHER" id="PTHR21240:SF29">
    <property type="entry name" value="AMIDOHYDROLASE-RELATED DOMAIN-CONTAINING PROTEIN"/>
    <property type="match status" value="1"/>
</dbReference>
<sequence>MTHDIPPTTTATTATATGTTTTTATTATATGRGGDGPGLIDVHAHFVTDSYVRRARAAGHERPDGVPAWPSWSARAHLELMDRSGIDTAVLSVSSPGVHFGDAAAARALAREVNEDGARVVRDHPGRFGLFASLPLPDVDGALAEIAYAFDELDADGVILETNTHGVYLGDARLEPVFAELGRRQAVVFLHPTSPVCWEHSALGRPRPMVEFIFDTARTVTDLLFAGTLDRHPGLKVVVPHCGGALPVLADRINGFMKLFMPAGTPAPDAVAQLRRLYFDLAGPAFPRQVPALLNLADPGHLLYGSDYCWTPAPAAEAHAASFDTAPDPVEGTDWRTLTTSNARTLLPRLAR</sequence>
<keyword evidence="9" id="KW-1185">Reference proteome</keyword>
<dbReference type="GO" id="GO:0016787">
    <property type="term" value="F:hydrolase activity"/>
    <property type="evidence" value="ECO:0007669"/>
    <property type="project" value="UniProtKB-KW"/>
</dbReference>
<dbReference type="GO" id="GO:0019748">
    <property type="term" value="P:secondary metabolic process"/>
    <property type="evidence" value="ECO:0007669"/>
    <property type="project" value="TreeGrafter"/>
</dbReference>
<dbReference type="PANTHER" id="PTHR21240">
    <property type="entry name" value="2-AMINO-3-CARBOXYLMUCONATE-6-SEMIALDEHYDE DECARBOXYLASE"/>
    <property type="match status" value="1"/>
</dbReference>
<evidence type="ECO:0000256" key="3">
    <source>
        <dbReference type="ARBA" id="ARBA00023239"/>
    </source>
</evidence>
<protein>
    <recommendedName>
        <fullName evidence="5">6-methylsalicylate decarboxylase</fullName>
        <ecNumber evidence="5">4.1.1.52</ecNumber>
    </recommendedName>
</protein>
<evidence type="ECO:0000313" key="9">
    <source>
        <dbReference type="Proteomes" id="UP000517694"/>
    </source>
</evidence>
<gene>
    <name evidence="8" type="ORF">H1R13_34710</name>
</gene>
<dbReference type="GO" id="GO:0046872">
    <property type="term" value="F:metal ion binding"/>
    <property type="evidence" value="ECO:0007669"/>
    <property type="project" value="UniProtKB-KW"/>
</dbReference>
<comment type="catalytic activity">
    <reaction evidence="4">
        <text>6-methylsalicylate + H(+) = 3-methylphenol + CO2</text>
        <dbReference type="Rhea" id="RHEA:23112"/>
        <dbReference type="ChEBI" id="CHEBI:15378"/>
        <dbReference type="ChEBI" id="CHEBI:16526"/>
        <dbReference type="ChEBI" id="CHEBI:17231"/>
        <dbReference type="ChEBI" id="CHEBI:36658"/>
        <dbReference type="EC" id="4.1.1.52"/>
    </reaction>
    <physiologicalReaction direction="left-to-right" evidence="4">
        <dbReference type="Rhea" id="RHEA:23113"/>
    </physiologicalReaction>
</comment>
<evidence type="ECO:0000259" key="7">
    <source>
        <dbReference type="Pfam" id="PF04909"/>
    </source>
</evidence>
<keyword evidence="8" id="KW-0378">Hydrolase</keyword>
<keyword evidence="2" id="KW-0862">Zinc</keyword>
<feature type="compositionally biased region" description="Low complexity" evidence="6">
    <location>
        <begin position="8"/>
        <end position="30"/>
    </location>
</feature>
<feature type="region of interest" description="Disordered" evidence="6">
    <location>
        <begin position="1"/>
        <end position="37"/>
    </location>
</feature>
<dbReference type="Gene3D" id="3.20.20.140">
    <property type="entry name" value="Metal-dependent hydrolases"/>
    <property type="match status" value="1"/>
</dbReference>
<dbReference type="EMBL" id="JACMHY010000024">
    <property type="protein sequence ID" value="MBC2869924.1"/>
    <property type="molecule type" value="Genomic_DNA"/>
</dbReference>
<name>A0A7X1I6X8_9ACTN</name>
<reference evidence="8 9" key="1">
    <citation type="submission" date="2020-08" db="EMBL/GenBank/DDBJ databases">
        <title>Whole-Genome Sequence of French Clinical Streptomyces mexicanus Strain Q0842.</title>
        <authorList>
            <person name="Boxberger M."/>
            <person name="La Scola B."/>
        </authorList>
    </citation>
    <scope>NUCLEOTIDE SEQUENCE [LARGE SCALE GENOMIC DNA]</scope>
    <source>
        <strain evidence="8 9">Marseille-Q0842</strain>
    </source>
</reference>
<dbReference type="EC" id="4.1.1.52" evidence="5"/>
<evidence type="ECO:0000256" key="2">
    <source>
        <dbReference type="ARBA" id="ARBA00022833"/>
    </source>
</evidence>
<dbReference type="GO" id="GO:0005829">
    <property type="term" value="C:cytosol"/>
    <property type="evidence" value="ECO:0007669"/>
    <property type="project" value="TreeGrafter"/>
</dbReference>
<organism evidence="8 9">
    <name type="scientific">Streptomyces mexicanus</name>
    <dbReference type="NCBI Taxonomy" id="178566"/>
    <lineage>
        <taxon>Bacteria</taxon>
        <taxon>Bacillati</taxon>
        <taxon>Actinomycetota</taxon>
        <taxon>Actinomycetes</taxon>
        <taxon>Kitasatosporales</taxon>
        <taxon>Streptomycetaceae</taxon>
        <taxon>Streptomyces</taxon>
    </lineage>
</organism>
<dbReference type="RefSeq" id="WP_185948464.1">
    <property type="nucleotide sequence ID" value="NZ_JACMHY010000024.1"/>
</dbReference>
<keyword evidence="3" id="KW-0456">Lyase</keyword>
<evidence type="ECO:0000256" key="1">
    <source>
        <dbReference type="ARBA" id="ARBA00022723"/>
    </source>
</evidence>
<accession>A0A7X1I6X8</accession>
<dbReference type="GO" id="GO:0047596">
    <property type="term" value="F:6-methylsalicylate decarboxylase activity"/>
    <property type="evidence" value="ECO:0007669"/>
    <property type="project" value="UniProtKB-EC"/>
</dbReference>
<dbReference type="InterPro" id="IPR006680">
    <property type="entry name" value="Amidohydro-rel"/>
</dbReference>
<dbReference type="InterPro" id="IPR032466">
    <property type="entry name" value="Metal_Hydrolase"/>
</dbReference>
<comment type="caution">
    <text evidence="8">The sequence shown here is derived from an EMBL/GenBank/DDBJ whole genome shotgun (WGS) entry which is preliminary data.</text>
</comment>
<feature type="domain" description="Amidohydrolase-related" evidence="7">
    <location>
        <begin position="40"/>
        <end position="345"/>
    </location>
</feature>
<dbReference type="SUPFAM" id="SSF51556">
    <property type="entry name" value="Metallo-dependent hydrolases"/>
    <property type="match status" value="1"/>
</dbReference>
<evidence type="ECO:0000313" key="8">
    <source>
        <dbReference type="EMBL" id="MBC2869924.1"/>
    </source>
</evidence>